<dbReference type="NCBIfam" id="TIGR03356">
    <property type="entry name" value="BGL"/>
    <property type="match status" value="1"/>
</dbReference>
<keyword evidence="5" id="KW-0119">Carbohydrate metabolism</keyword>
<gene>
    <name evidence="12" type="ORF">IAB44_00655</name>
</gene>
<dbReference type="PRINTS" id="PR00131">
    <property type="entry name" value="GLHYDRLASE1"/>
</dbReference>
<evidence type="ECO:0000256" key="8">
    <source>
        <dbReference type="PIRSR" id="PIRSR617736-1"/>
    </source>
</evidence>
<comment type="caution">
    <text evidence="12">The sequence shown here is derived from an EMBL/GenBank/DDBJ whole genome shotgun (WGS) entry which is preliminary data.</text>
</comment>
<evidence type="ECO:0000256" key="11">
    <source>
        <dbReference type="RuleBase" id="RU361175"/>
    </source>
</evidence>
<dbReference type="EMBL" id="DVIQ01000004">
    <property type="protein sequence ID" value="HIS30053.1"/>
    <property type="molecule type" value="Genomic_DNA"/>
</dbReference>
<feature type="active site" description="Nucleophile" evidence="8 10">
    <location>
        <position position="356"/>
    </location>
</feature>
<dbReference type="InterPro" id="IPR001360">
    <property type="entry name" value="Glyco_hydro_1"/>
</dbReference>
<dbReference type="PANTHER" id="PTHR10353">
    <property type="entry name" value="GLYCOSYL HYDROLASE"/>
    <property type="match status" value="1"/>
</dbReference>
<dbReference type="PANTHER" id="PTHR10353:SF36">
    <property type="entry name" value="LP05116P"/>
    <property type="match status" value="1"/>
</dbReference>
<feature type="binding site" evidence="9">
    <location>
        <position position="299"/>
    </location>
    <ligand>
        <name>substrate</name>
    </ligand>
</feature>
<keyword evidence="7" id="KW-0624">Polysaccharide degradation</keyword>
<feature type="binding site" evidence="9">
    <location>
        <position position="404"/>
    </location>
    <ligand>
        <name>substrate</name>
    </ligand>
</feature>
<dbReference type="SUPFAM" id="SSF51445">
    <property type="entry name" value="(Trans)glycosidases"/>
    <property type="match status" value="1"/>
</dbReference>
<proteinExistence type="inferred from homology"/>
<feature type="binding site" evidence="9">
    <location>
        <position position="123"/>
    </location>
    <ligand>
        <name>substrate</name>
    </ligand>
</feature>
<dbReference type="EC" id="3.2.1.21" evidence="2 11"/>
<evidence type="ECO:0000256" key="10">
    <source>
        <dbReference type="PROSITE-ProRule" id="PRU10055"/>
    </source>
</evidence>
<dbReference type="InterPro" id="IPR017736">
    <property type="entry name" value="Glyco_hydro_1_beta-glucosidase"/>
</dbReference>
<dbReference type="GO" id="GO:0008422">
    <property type="term" value="F:beta-glucosidase activity"/>
    <property type="evidence" value="ECO:0007669"/>
    <property type="project" value="UniProtKB-EC"/>
</dbReference>
<protein>
    <recommendedName>
        <fullName evidence="2 11">Beta-glucosidase</fullName>
        <ecNumber evidence="2 11">3.2.1.21</ecNumber>
    </recommendedName>
</protein>
<evidence type="ECO:0000256" key="1">
    <source>
        <dbReference type="ARBA" id="ARBA00010838"/>
    </source>
</evidence>
<feature type="binding site" evidence="9">
    <location>
        <position position="167"/>
    </location>
    <ligand>
        <name>substrate</name>
    </ligand>
</feature>
<comment type="similarity">
    <text evidence="1 11">Belongs to the glycosyl hydrolase 1 family.</text>
</comment>
<sequence length="452" mass="52502">MGDKKMKFDKNFLFGVATSAAQVEGAALEDGRGLSIWDTFARIPGAIADGSLPDPTCDMYHHWKSDIQLMKELNIESYRFSFSWSRILPDGKGRINEKGLDYYKRMIDELHKQGIVPNATIYHWDLPYELEREGGWLNRDIVNWYGEYASLLFKEFGDSVPIWATINEPVATYVGYAMGFFAPGYKNEKYGRQVNHHILFAHGEGVQRFREAGLKDAKIGIVVDIWNHHPLRPDNEEDQRLAEMENEKTYRSYLNPIFRGCYSDKLLHYMEENHCMPQMEPGDMEKISRKIDFFGLNCYNRVVDCADPDLLQNRKREILGGNYLDDGTEFYPKAVYDAAHILHDEYKLDIPIYVTENGLANCKQQVEEDGSIHDTERIQYLNGFLEWIEKAINDGIDIRGYYVWSLLDNWEWCGGHKARYGLVHVDFDTQQRTCKDSAVWYKNKIAEVKKDS</sequence>
<dbReference type="Proteomes" id="UP000823935">
    <property type="component" value="Unassembled WGS sequence"/>
</dbReference>
<evidence type="ECO:0000256" key="9">
    <source>
        <dbReference type="PIRSR" id="PIRSR617736-2"/>
    </source>
</evidence>
<dbReference type="GO" id="GO:0030245">
    <property type="term" value="P:cellulose catabolic process"/>
    <property type="evidence" value="ECO:0007669"/>
    <property type="project" value="UniProtKB-KW"/>
</dbReference>
<reference evidence="12" key="2">
    <citation type="journal article" date="2021" name="PeerJ">
        <title>Extensive microbial diversity within the chicken gut microbiome revealed by metagenomics and culture.</title>
        <authorList>
            <person name="Gilroy R."/>
            <person name="Ravi A."/>
            <person name="Getino M."/>
            <person name="Pursley I."/>
            <person name="Horton D.L."/>
            <person name="Alikhan N.F."/>
            <person name="Baker D."/>
            <person name="Gharbi K."/>
            <person name="Hall N."/>
            <person name="Watson M."/>
            <person name="Adriaenssens E.M."/>
            <person name="Foster-Nyarko E."/>
            <person name="Jarju S."/>
            <person name="Secka A."/>
            <person name="Antonio M."/>
            <person name="Oren A."/>
            <person name="Chaudhuri R.R."/>
            <person name="La Ragione R."/>
            <person name="Hildebrand F."/>
            <person name="Pallen M.J."/>
        </authorList>
    </citation>
    <scope>NUCLEOTIDE SEQUENCE</scope>
    <source>
        <strain evidence="12">CHK190-19873</strain>
    </source>
</reference>
<feature type="active site" description="Proton donor" evidence="8">
    <location>
        <position position="168"/>
    </location>
</feature>
<evidence type="ECO:0000313" key="13">
    <source>
        <dbReference type="Proteomes" id="UP000823935"/>
    </source>
</evidence>
<organism evidence="12 13">
    <name type="scientific">Candidatus Limivivens intestinipullorum</name>
    <dbReference type="NCBI Taxonomy" id="2840858"/>
    <lineage>
        <taxon>Bacteria</taxon>
        <taxon>Bacillati</taxon>
        <taxon>Bacillota</taxon>
        <taxon>Clostridia</taxon>
        <taxon>Lachnospirales</taxon>
        <taxon>Lachnospiraceae</taxon>
        <taxon>Lachnospiraceae incertae sedis</taxon>
        <taxon>Candidatus Limivivens</taxon>
    </lineage>
</organism>
<evidence type="ECO:0000256" key="2">
    <source>
        <dbReference type="ARBA" id="ARBA00012744"/>
    </source>
</evidence>
<dbReference type="AlphaFoldDB" id="A0A9D1EQA7"/>
<keyword evidence="6 11" id="KW-0326">Glycosidase</keyword>
<evidence type="ECO:0000256" key="7">
    <source>
        <dbReference type="ARBA" id="ARBA00023326"/>
    </source>
</evidence>
<keyword evidence="4" id="KW-0136">Cellulose degradation</keyword>
<dbReference type="PROSITE" id="PS00572">
    <property type="entry name" value="GLYCOSYL_HYDROL_F1_1"/>
    <property type="match status" value="1"/>
</dbReference>
<dbReference type="InterPro" id="IPR018120">
    <property type="entry name" value="Glyco_hydro_1_AS"/>
</dbReference>
<name>A0A9D1EQA7_9FIRM</name>
<keyword evidence="3 11" id="KW-0378">Hydrolase</keyword>
<evidence type="ECO:0000256" key="3">
    <source>
        <dbReference type="ARBA" id="ARBA00022801"/>
    </source>
</evidence>
<dbReference type="FunFam" id="3.20.20.80:FF:000004">
    <property type="entry name" value="Beta-glucosidase 6-phospho-beta-glucosidase"/>
    <property type="match status" value="1"/>
</dbReference>
<comment type="catalytic activity">
    <reaction evidence="11">
        <text>Hydrolysis of terminal, non-reducing beta-D-glucosyl residues with release of beta-D-glucose.</text>
        <dbReference type="EC" id="3.2.1.21"/>
    </reaction>
</comment>
<accession>A0A9D1EQA7</accession>
<reference evidence="12" key="1">
    <citation type="submission" date="2020-10" db="EMBL/GenBank/DDBJ databases">
        <authorList>
            <person name="Gilroy R."/>
        </authorList>
    </citation>
    <scope>NUCLEOTIDE SEQUENCE</scope>
    <source>
        <strain evidence="12">CHK190-19873</strain>
    </source>
</reference>
<dbReference type="Gene3D" id="3.20.20.80">
    <property type="entry name" value="Glycosidases"/>
    <property type="match status" value="1"/>
</dbReference>
<evidence type="ECO:0000313" key="12">
    <source>
        <dbReference type="EMBL" id="HIS30053.1"/>
    </source>
</evidence>
<evidence type="ECO:0000256" key="6">
    <source>
        <dbReference type="ARBA" id="ARBA00023295"/>
    </source>
</evidence>
<dbReference type="Pfam" id="PF00232">
    <property type="entry name" value="Glyco_hydro_1"/>
    <property type="match status" value="1"/>
</dbReference>
<feature type="binding site" evidence="9">
    <location>
        <position position="22"/>
    </location>
    <ligand>
        <name>substrate</name>
    </ligand>
</feature>
<feature type="binding site" evidence="9">
    <location>
        <begin position="411"/>
        <end position="412"/>
    </location>
    <ligand>
        <name>substrate</name>
    </ligand>
</feature>
<evidence type="ECO:0000256" key="4">
    <source>
        <dbReference type="ARBA" id="ARBA00023001"/>
    </source>
</evidence>
<evidence type="ECO:0000256" key="5">
    <source>
        <dbReference type="ARBA" id="ARBA00023277"/>
    </source>
</evidence>
<dbReference type="InterPro" id="IPR017853">
    <property type="entry name" value="GH"/>
</dbReference>